<dbReference type="InterPro" id="IPR029058">
    <property type="entry name" value="AB_hydrolase_fold"/>
</dbReference>
<protein>
    <submittedName>
        <fullName evidence="2">Alpha/beta hydrolase</fullName>
    </submittedName>
</protein>
<dbReference type="PANTHER" id="PTHR43798:SF33">
    <property type="entry name" value="HYDROLASE, PUTATIVE (AFU_ORTHOLOGUE AFUA_2G14860)-RELATED"/>
    <property type="match status" value="1"/>
</dbReference>
<dbReference type="PRINTS" id="PR00111">
    <property type="entry name" value="ABHYDROLASE"/>
</dbReference>
<reference evidence="2 3" key="1">
    <citation type="journal article" date="2016" name="Gene">
        <title>PacBio SMRT assembly of a complex multi-replicon genome reveals chlorocatechol degradative operon in a region of genome plasticity.</title>
        <authorList>
            <person name="Ricker N."/>
            <person name="Shen S.Y."/>
            <person name="Goordial J."/>
            <person name="Jin S."/>
            <person name="Fulthorpe R.R."/>
        </authorList>
    </citation>
    <scope>NUCLEOTIDE SEQUENCE [LARGE SCALE GENOMIC DNA]</scope>
    <source>
        <strain evidence="2 3">OLGA172</strain>
    </source>
</reference>
<dbReference type="InterPro" id="IPR050266">
    <property type="entry name" value="AB_hydrolase_sf"/>
</dbReference>
<dbReference type="SUPFAM" id="SSF53474">
    <property type="entry name" value="alpha/beta-Hydrolases"/>
    <property type="match status" value="1"/>
</dbReference>
<keyword evidence="3" id="KW-1185">Reference proteome</keyword>
<dbReference type="RefSeq" id="WP_063499388.1">
    <property type="nucleotide sequence ID" value="NZ_CP014579.1"/>
</dbReference>
<gene>
    <name evidence="2" type="ORF">AYM40_28135</name>
</gene>
<dbReference type="InterPro" id="IPR000073">
    <property type="entry name" value="AB_hydrolase_1"/>
</dbReference>
<evidence type="ECO:0000313" key="2">
    <source>
        <dbReference type="EMBL" id="ANB76139.1"/>
    </source>
</evidence>
<dbReference type="Gene3D" id="3.40.50.1820">
    <property type="entry name" value="alpha/beta hydrolase"/>
    <property type="match status" value="1"/>
</dbReference>
<dbReference type="EMBL" id="CP014579">
    <property type="protein sequence ID" value="ANB76139.1"/>
    <property type="molecule type" value="Genomic_DNA"/>
</dbReference>
<evidence type="ECO:0000259" key="1">
    <source>
        <dbReference type="Pfam" id="PF12697"/>
    </source>
</evidence>
<name>A0A160FSR1_9BURK</name>
<dbReference type="GO" id="GO:0016787">
    <property type="term" value="F:hydrolase activity"/>
    <property type="evidence" value="ECO:0007669"/>
    <property type="project" value="UniProtKB-KW"/>
</dbReference>
<dbReference type="Pfam" id="PF12697">
    <property type="entry name" value="Abhydrolase_6"/>
    <property type="match status" value="1"/>
</dbReference>
<dbReference type="AlphaFoldDB" id="A0A160FSR1"/>
<dbReference type="KEGG" id="buz:AYM40_28135"/>
<accession>A0A160FSR1</accession>
<sequence length="271" mass="28881">MERRTVDVAGVPVSYLTAGDQTGPVLLLLHGTYWSRVWQPVLDGLAGAGLRPIAVDFPGFGRSGGELTIASASIPALAGWLPQFLAALHIDGSVGLAGHDIGGGIAQQVLVDGKIAISKFALVNAVMFDSWPVPGVARFRDPAVAAATTTEDVLAARRKSVLTALARPATESEVEEYLEPWTDPRVARSWVALAGAADSRYTMDLLPSLRASQTPKLLVWGEDDSFQLVEYAEKFAREIPNTQLVRIPKAGHIPMENDAATVARVLAGFFA</sequence>
<dbReference type="GO" id="GO:0016020">
    <property type="term" value="C:membrane"/>
    <property type="evidence" value="ECO:0007669"/>
    <property type="project" value="TreeGrafter"/>
</dbReference>
<dbReference type="STRING" id="1804984.AYM40_28135"/>
<feature type="domain" description="AB hydrolase-1" evidence="1">
    <location>
        <begin position="26"/>
        <end position="264"/>
    </location>
</feature>
<keyword evidence="2" id="KW-0378">Hydrolase</keyword>
<dbReference type="OrthoDB" id="9780765at2"/>
<evidence type="ECO:0000313" key="3">
    <source>
        <dbReference type="Proteomes" id="UP000076852"/>
    </source>
</evidence>
<dbReference type="Proteomes" id="UP000076852">
    <property type="component" value="Chromosome 2"/>
</dbReference>
<dbReference type="PANTHER" id="PTHR43798">
    <property type="entry name" value="MONOACYLGLYCEROL LIPASE"/>
    <property type="match status" value="1"/>
</dbReference>
<proteinExistence type="predicted"/>
<organism evidence="2 3">
    <name type="scientific">Paraburkholderia phytofirmans OLGA172</name>
    <dbReference type="NCBI Taxonomy" id="1417228"/>
    <lineage>
        <taxon>Bacteria</taxon>
        <taxon>Pseudomonadati</taxon>
        <taxon>Pseudomonadota</taxon>
        <taxon>Betaproteobacteria</taxon>
        <taxon>Burkholderiales</taxon>
        <taxon>Burkholderiaceae</taxon>
        <taxon>Paraburkholderia</taxon>
    </lineage>
</organism>